<gene>
    <name evidence="2" type="ordered locus">MLBr02347</name>
</gene>
<protein>
    <submittedName>
        <fullName evidence="2">Membrane protein</fullName>
    </submittedName>
</protein>
<keyword evidence="1" id="KW-0812">Transmembrane</keyword>
<evidence type="ECO:0000313" key="3">
    <source>
        <dbReference type="Proteomes" id="UP000006900"/>
    </source>
</evidence>
<evidence type="ECO:0000256" key="1">
    <source>
        <dbReference type="SAM" id="Phobius"/>
    </source>
</evidence>
<evidence type="ECO:0000313" key="2">
    <source>
        <dbReference type="EMBL" id="CAR72445.1"/>
    </source>
</evidence>
<dbReference type="CDD" id="cd02440">
    <property type="entry name" value="AdoMet_MTases"/>
    <property type="match status" value="1"/>
</dbReference>
<name>A0A0H3N0W4_MYCLB</name>
<feature type="transmembrane region" description="Helical" evidence="1">
    <location>
        <begin position="47"/>
        <end position="71"/>
    </location>
</feature>
<dbReference type="Pfam" id="PF13578">
    <property type="entry name" value="Methyltransf_24"/>
    <property type="match status" value="1"/>
</dbReference>
<proteinExistence type="predicted"/>
<dbReference type="InterPro" id="IPR029063">
    <property type="entry name" value="SAM-dependent_MTases_sf"/>
</dbReference>
<organism evidence="2 3">
    <name type="scientific">Mycobacterium leprae (strain Br4923)</name>
    <dbReference type="NCBI Taxonomy" id="561304"/>
    <lineage>
        <taxon>Bacteria</taxon>
        <taxon>Bacillati</taxon>
        <taxon>Actinomycetota</taxon>
        <taxon>Actinomycetes</taxon>
        <taxon>Mycobacteriales</taxon>
        <taxon>Mycobacteriaceae</taxon>
        <taxon>Mycobacterium</taxon>
    </lineage>
</organism>
<keyword evidence="1" id="KW-0472">Membrane</keyword>
<dbReference type="Gene3D" id="3.40.50.150">
    <property type="entry name" value="Vaccinia Virus protein VP39"/>
    <property type="match status" value="1"/>
</dbReference>
<dbReference type="Proteomes" id="UP000006900">
    <property type="component" value="Chromosome"/>
</dbReference>
<reference evidence="2 3" key="1">
    <citation type="journal article" date="2009" name="Nat. Genet.">
        <title>Comparative genomic and phylogeographic analysis of Mycobacterium leprae.</title>
        <authorList>
            <person name="Monot M."/>
            <person name="Honore N."/>
            <person name="Garnier T."/>
            <person name="Zidane N."/>
            <person name="Sherafi D."/>
            <person name="Paniz-Mondolfi A."/>
            <person name="Matsuoka M."/>
            <person name="Taylor G.M."/>
            <person name="Donoghue H.D."/>
            <person name="Bouwman A."/>
            <person name="Mays S."/>
            <person name="Watson C."/>
            <person name="Lockwood D."/>
            <person name="Khamispour A."/>
            <person name="Dowlati Y."/>
            <person name="Jianping S."/>
            <person name="Rea T.H."/>
            <person name="Vera-Cabrera L."/>
            <person name="Stefani M.M."/>
            <person name="Banu S."/>
            <person name="Macdonald M."/>
            <person name="Sapkota B.R."/>
            <person name="Spencer J.S."/>
            <person name="Thomas J."/>
            <person name="Harshman K."/>
            <person name="Singh P."/>
            <person name="Busso P."/>
            <person name="Gattiker A."/>
            <person name="Rougemont J."/>
            <person name="Brennan P.J."/>
            <person name="Cole S.T."/>
        </authorList>
    </citation>
    <scope>NUCLEOTIDE SEQUENCE [LARGE SCALE GENOMIC DNA]</scope>
    <source>
        <strain evidence="3">Br4923</strain>
    </source>
</reference>
<dbReference type="KEGG" id="mlb:MLBr02347"/>
<sequence>MYSIELRKMGTLGCVKIISKENVIIVAAKISWTLRCLVFLLRFGFAFLFYSGIVNPIIIWHGFAALLRYFLVKQGIPSGTAKHLAQIRAEFEEQSVQGQFKELYFDMTDRNIVVWSDIFSRVFDRKAPVRILEIGSWEGRSTLFLLTYFTQGHLTAVDTWAGSDEHQHNAPSDLRSLEARFDSNLTPCAARLTKRKGSSLHVLPQLLGEEQKFDVIYVDGSHFGDDVLADGITAWRLLEKGGILIFDDFLWPGYLRARANPAWAINLFLKYHAGEYKILNVSYQVILQKKLVFNDRVLTSLATVQYDDRRRFTKEFIKNLSSASQVMSGNMRPLER</sequence>
<keyword evidence="1" id="KW-1133">Transmembrane helix</keyword>
<dbReference type="EMBL" id="FM211192">
    <property type="protein sequence ID" value="CAR72445.1"/>
    <property type="molecule type" value="Genomic_DNA"/>
</dbReference>
<accession>A0A0H3N0W4</accession>
<dbReference type="AlphaFoldDB" id="A0A0H3N0W4"/>
<dbReference type="SUPFAM" id="SSF53335">
    <property type="entry name" value="S-adenosyl-L-methionine-dependent methyltransferases"/>
    <property type="match status" value="1"/>
</dbReference>
<dbReference type="HOGENOM" id="CLU_825896_0_0_11"/>